<dbReference type="PANTHER" id="PTHR47592:SF27">
    <property type="entry name" value="OS08G0421700 PROTEIN"/>
    <property type="match status" value="1"/>
</dbReference>
<feature type="domain" description="Retrovirus-related Pol polyprotein from transposon TNT 1-94-like beta-barrel" evidence="2">
    <location>
        <begin position="129"/>
        <end position="208"/>
    </location>
</feature>
<evidence type="ECO:0000313" key="5">
    <source>
        <dbReference type="Proteomes" id="UP000321393"/>
    </source>
</evidence>
<name>A0A5D3E150_CUCMM</name>
<dbReference type="InterPro" id="IPR054722">
    <property type="entry name" value="PolX-like_BBD"/>
</dbReference>
<dbReference type="EMBL" id="SSTD01001743">
    <property type="protein sequence ID" value="TYK29361.1"/>
    <property type="molecule type" value="Genomic_DNA"/>
</dbReference>
<evidence type="ECO:0000259" key="1">
    <source>
        <dbReference type="Pfam" id="PF07727"/>
    </source>
</evidence>
<dbReference type="Pfam" id="PF22936">
    <property type="entry name" value="Pol_BBD"/>
    <property type="match status" value="1"/>
</dbReference>
<dbReference type="OrthoDB" id="1645289at2759"/>
<sequence length="408" mass="46595">MVGQIQSDLMSSNLNRSFLFEGAHFKSTMTTAKEVWDALQKKYDIEEAGLKKYADFKSTLMYKTKEFSLESLITRLRIEEEARKQDKKEEVNAIPRKKSTAVLKSDLKLKGNKMKRGSNKQNNPQSRSWWLDIGASRHVYHNFSLFRKYNEVKDKNILLEDHHITKVVGIGEVELKFTSGKMLLLKEVLHTPKIRKNLVSGIQTQDKEVDPEPRRSKRARTVENFEEDFEMYNVEDPKDLTKALSSGDANLWQEAIDDEMDSLESNRTCHLVDLPLGCKAIGCKWGLRKKPKPDGSVDKVLISIAALNNLLIHQMDVKTAFINGDLEEEIYMEQPEEKILKKYNYFDSKLACTPYDSSVKLFKNTGDSVNQSEYASIIGYSDAYWNSLSDDSKATSGYIFNIAGEAVA</sequence>
<evidence type="ECO:0000259" key="2">
    <source>
        <dbReference type="Pfam" id="PF22936"/>
    </source>
</evidence>
<dbReference type="EMBL" id="SSTE01015327">
    <property type="protein sequence ID" value="KAA0043297.1"/>
    <property type="molecule type" value="Genomic_DNA"/>
</dbReference>
<evidence type="ECO:0000313" key="3">
    <source>
        <dbReference type="EMBL" id="KAA0043297.1"/>
    </source>
</evidence>
<reference evidence="5 6" key="1">
    <citation type="submission" date="2019-08" db="EMBL/GenBank/DDBJ databases">
        <title>Draft genome sequences of two oriental melons (Cucumis melo L. var makuwa).</title>
        <authorList>
            <person name="Kwon S.-Y."/>
        </authorList>
    </citation>
    <scope>NUCLEOTIDE SEQUENCE [LARGE SCALE GENOMIC DNA]</scope>
    <source>
        <strain evidence="6">cv. Chang Bougi</strain>
        <strain evidence="5">cv. SW 3</strain>
        <tissue evidence="4">Leaf</tissue>
    </source>
</reference>
<feature type="domain" description="Reverse transcriptase Ty1/copia-type" evidence="1">
    <location>
        <begin position="299"/>
        <end position="337"/>
    </location>
</feature>
<dbReference type="PANTHER" id="PTHR47592">
    <property type="entry name" value="PBF68 PROTEIN"/>
    <property type="match status" value="1"/>
</dbReference>
<proteinExistence type="predicted"/>
<comment type="caution">
    <text evidence="4">The sequence shown here is derived from an EMBL/GenBank/DDBJ whole genome shotgun (WGS) entry which is preliminary data.</text>
</comment>
<dbReference type="AlphaFoldDB" id="A0A5D3E150"/>
<dbReference type="Pfam" id="PF07727">
    <property type="entry name" value="RVT_2"/>
    <property type="match status" value="1"/>
</dbReference>
<dbReference type="Proteomes" id="UP000321393">
    <property type="component" value="Unassembled WGS sequence"/>
</dbReference>
<gene>
    <name evidence="4" type="ORF">E5676_scaffold129G00770</name>
    <name evidence="3" type="ORF">E6C27_scaffold110G001920</name>
</gene>
<dbReference type="STRING" id="1194695.A0A5D3E150"/>
<dbReference type="InterPro" id="IPR013103">
    <property type="entry name" value="RVT_2"/>
</dbReference>
<dbReference type="Proteomes" id="UP000321947">
    <property type="component" value="Unassembled WGS sequence"/>
</dbReference>
<organism evidence="4 6">
    <name type="scientific">Cucumis melo var. makuwa</name>
    <name type="common">Oriental melon</name>
    <dbReference type="NCBI Taxonomy" id="1194695"/>
    <lineage>
        <taxon>Eukaryota</taxon>
        <taxon>Viridiplantae</taxon>
        <taxon>Streptophyta</taxon>
        <taxon>Embryophyta</taxon>
        <taxon>Tracheophyta</taxon>
        <taxon>Spermatophyta</taxon>
        <taxon>Magnoliopsida</taxon>
        <taxon>eudicotyledons</taxon>
        <taxon>Gunneridae</taxon>
        <taxon>Pentapetalae</taxon>
        <taxon>rosids</taxon>
        <taxon>fabids</taxon>
        <taxon>Cucurbitales</taxon>
        <taxon>Cucurbitaceae</taxon>
        <taxon>Benincaseae</taxon>
        <taxon>Cucumis</taxon>
    </lineage>
</organism>
<protein>
    <submittedName>
        <fullName evidence="3 4">Polyprotein</fullName>
    </submittedName>
</protein>
<accession>A0A5D3E150</accession>
<evidence type="ECO:0000313" key="4">
    <source>
        <dbReference type="EMBL" id="TYK29361.1"/>
    </source>
</evidence>
<evidence type="ECO:0000313" key="6">
    <source>
        <dbReference type="Proteomes" id="UP000321947"/>
    </source>
</evidence>